<organism evidence="8 9">
    <name type="scientific">Characodon lateralis</name>
    <dbReference type="NCBI Taxonomy" id="208331"/>
    <lineage>
        <taxon>Eukaryota</taxon>
        <taxon>Metazoa</taxon>
        <taxon>Chordata</taxon>
        <taxon>Craniata</taxon>
        <taxon>Vertebrata</taxon>
        <taxon>Euteleostomi</taxon>
        <taxon>Actinopterygii</taxon>
        <taxon>Neopterygii</taxon>
        <taxon>Teleostei</taxon>
        <taxon>Neoteleostei</taxon>
        <taxon>Acanthomorphata</taxon>
        <taxon>Ovalentaria</taxon>
        <taxon>Atherinomorphae</taxon>
        <taxon>Cyprinodontiformes</taxon>
        <taxon>Goodeidae</taxon>
        <taxon>Characodon</taxon>
    </lineage>
</organism>
<reference evidence="8 9" key="1">
    <citation type="submission" date="2021-06" db="EMBL/GenBank/DDBJ databases">
        <authorList>
            <person name="Palmer J.M."/>
        </authorList>
    </citation>
    <scope>NUCLEOTIDE SEQUENCE [LARGE SCALE GENOMIC DNA]</scope>
    <source>
        <strain evidence="8 9">CL_MEX2019</strain>
        <tissue evidence="8">Muscle</tissue>
    </source>
</reference>
<dbReference type="InterPro" id="IPR013783">
    <property type="entry name" value="Ig-like_fold"/>
</dbReference>
<dbReference type="InterPro" id="IPR052598">
    <property type="entry name" value="IgSF_CEA-related"/>
</dbReference>
<evidence type="ECO:0000256" key="1">
    <source>
        <dbReference type="ARBA" id="ARBA00022729"/>
    </source>
</evidence>
<dbReference type="InterPro" id="IPR007110">
    <property type="entry name" value="Ig-like_dom"/>
</dbReference>
<keyword evidence="2" id="KW-1015">Disulfide bond</keyword>
<proteinExistence type="predicted"/>
<accession>A0ABU7EXN5</accession>
<dbReference type="Proteomes" id="UP001352852">
    <property type="component" value="Unassembled WGS sequence"/>
</dbReference>
<keyword evidence="3" id="KW-0325">Glycoprotein</keyword>
<dbReference type="PANTHER" id="PTHR44337:SF20">
    <property type="entry name" value="CARCINOEMBRYONIC ANTIGEN-RELATED CELL ADHESION MOLECULE 5-RELATED"/>
    <property type="match status" value="1"/>
</dbReference>
<dbReference type="SUPFAM" id="SSF48726">
    <property type="entry name" value="Immunoglobulin"/>
    <property type="match status" value="1"/>
</dbReference>
<protein>
    <recommendedName>
        <fullName evidence="7">Ig-like domain-containing protein</fullName>
    </recommendedName>
</protein>
<feature type="region of interest" description="Disordered" evidence="5">
    <location>
        <begin position="92"/>
        <end position="122"/>
    </location>
</feature>
<keyword evidence="9" id="KW-1185">Reference proteome</keyword>
<feature type="compositionally biased region" description="Polar residues" evidence="5">
    <location>
        <begin position="102"/>
        <end position="122"/>
    </location>
</feature>
<evidence type="ECO:0000313" key="9">
    <source>
        <dbReference type="Proteomes" id="UP001352852"/>
    </source>
</evidence>
<evidence type="ECO:0000256" key="4">
    <source>
        <dbReference type="ARBA" id="ARBA00023319"/>
    </source>
</evidence>
<dbReference type="InterPro" id="IPR036179">
    <property type="entry name" value="Ig-like_dom_sf"/>
</dbReference>
<keyword evidence="6" id="KW-0812">Transmembrane</keyword>
<keyword evidence="6" id="KW-1133">Transmembrane helix</keyword>
<dbReference type="Gene3D" id="2.60.40.10">
    <property type="entry name" value="Immunoglobulins"/>
    <property type="match status" value="1"/>
</dbReference>
<keyword evidence="1" id="KW-0732">Signal</keyword>
<sequence length="241" mass="26559">MFHWFLDGTLLSDSGSELRLENIKMTQKGNYSCQASNEKTLRYMSSKTSVSLSIIESTSSPGLSAGAIAAIVIVCLVLVSGFAMGYFFKSSKKPWKKSPKSNISTITGSNRRNNTDNASEDLNYTDLKFPKKKKGKKDQMEFENTSTIYAQIRVDNRPAVSSPPAQGQNYAEISFGSNRNGGAGNVFRISSDVQTRVNANGPPAPPPKTYKGNNEQMRMAAPQPYANMEQLYAEVNKSQRR</sequence>
<evidence type="ECO:0000256" key="2">
    <source>
        <dbReference type="ARBA" id="ARBA00023157"/>
    </source>
</evidence>
<gene>
    <name evidence="8" type="ORF">CHARACLAT_027129</name>
</gene>
<evidence type="ECO:0000256" key="6">
    <source>
        <dbReference type="SAM" id="Phobius"/>
    </source>
</evidence>
<keyword evidence="6" id="KW-0472">Membrane</keyword>
<dbReference type="PANTHER" id="PTHR44337">
    <property type="entry name" value="CARCINOEMBRYONIC ANTIGEN-RELATED CELL ADHESION MOLECULE 8"/>
    <property type="match status" value="1"/>
</dbReference>
<evidence type="ECO:0000313" key="8">
    <source>
        <dbReference type="EMBL" id="MED6291772.1"/>
    </source>
</evidence>
<feature type="domain" description="Ig-like" evidence="7">
    <location>
        <begin position="1"/>
        <end position="51"/>
    </location>
</feature>
<comment type="caution">
    <text evidence="8">The sequence shown here is derived from an EMBL/GenBank/DDBJ whole genome shotgun (WGS) entry which is preliminary data.</text>
</comment>
<name>A0ABU7EXN5_9TELE</name>
<evidence type="ECO:0000259" key="7">
    <source>
        <dbReference type="PROSITE" id="PS50835"/>
    </source>
</evidence>
<feature type="transmembrane region" description="Helical" evidence="6">
    <location>
        <begin position="67"/>
        <end position="88"/>
    </location>
</feature>
<evidence type="ECO:0000256" key="5">
    <source>
        <dbReference type="SAM" id="MobiDB-lite"/>
    </source>
</evidence>
<dbReference type="PROSITE" id="PS50835">
    <property type="entry name" value="IG_LIKE"/>
    <property type="match status" value="1"/>
</dbReference>
<keyword evidence="4" id="KW-0393">Immunoglobulin domain</keyword>
<evidence type="ECO:0000256" key="3">
    <source>
        <dbReference type="ARBA" id="ARBA00023180"/>
    </source>
</evidence>
<dbReference type="EMBL" id="JAHUTJ010068952">
    <property type="protein sequence ID" value="MED6291772.1"/>
    <property type="molecule type" value="Genomic_DNA"/>
</dbReference>
<dbReference type="CDD" id="cd00096">
    <property type="entry name" value="Ig"/>
    <property type="match status" value="1"/>
</dbReference>